<feature type="compositionally biased region" description="Polar residues" evidence="1">
    <location>
        <begin position="243"/>
        <end position="254"/>
    </location>
</feature>
<feature type="compositionally biased region" description="Low complexity" evidence="1">
    <location>
        <begin position="290"/>
        <end position="305"/>
    </location>
</feature>
<dbReference type="VEuPathDB" id="VectorBase:MDOA010440"/>
<sequence>MDSLADIKSQPYRNNHRLFPVSTYTEPVHSNTSHFVHHPKPQYSTGLQKPQKSLAQQQQQHSPSGNGSLSNLSQTSKLGSPATTYPQPSWQSVATLINDFERSSDPQQQQHQQPQKYTYLDPNKTHRVPNPALKAFQKNAVQSYFERQQQQQQQRRLIKCSGAGGAAANRGDQVYDLNMQQQQHYHYYYHQQQRQQQPYHQHERLRQNSPTISTTTTTTTSTTTTASTYPRCTSPPDVVPRPQNVQQKQATPSTIPEEYETNGIVVENYFNEYERQEIVHHPVKRKSKSTATTAAVAATTTNYPP</sequence>
<name>T1PM73_MUSDO</name>
<proteinExistence type="evidence at transcript level"/>
<accession>T1PM73</accession>
<evidence type="ECO:0000313" key="2">
    <source>
        <dbReference type="EMBL" id="AFP63809.1"/>
    </source>
</evidence>
<feature type="region of interest" description="Disordered" evidence="1">
    <location>
        <begin position="191"/>
        <end position="259"/>
    </location>
</feature>
<feature type="region of interest" description="Disordered" evidence="1">
    <location>
        <begin position="282"/>
        <end position="305"/>
    </location>
</feature>
<organism evidence="2">
    <name type="scientific">Musca domestica</name>
    <name type="common">House fly</name>
    <dbReference type="NCBI Taxonomy" id="7370"/>
    <lineage>
        <taxon>Eukaryota</taxon>
        <taxon>Metazoa</taxon>
        <taxon>Ecdysozoa</taxon>
        <taxon>Arthropoda</taxon>
        <taxon>Hexapoda</taxon>
        <taxon>Insecta</taxon>
        <taxon>Pterygota</taxon>
        <taxon>Neoptera</taxon>
        <taxon>Endopterygota</taxon>
        <taxon>Diptera</taxon>
        <taxon>Brachycera</taxon>
        <taxon>Muscomorpha</taxon>
        <taxon>Muscoidea</taxon>
        <taxon>Muscidae</taxon>
        <taxon>Musca</taxon>
    </lineage>
</organism>
<feature type="compositionally biased region" description="Low complexity" evidence="1">
    <location>
        <begin position="47"/>
        <end position="73"/>
    </location>
</feature>
<feature type="compositionally biased region" description="Polar residues" evidence="1">
    <location>
        <begin position="74"/>
        <end position="87"/>
    </location>
</feature>
<feature type="region of interest" description="Disordered" evidence="1">
    <location>
        <begin position="28"/>
        <end position="87"/>
    </location>
</feature>
<dbReference type="AlphaFoldDB" id="T1PM73"/>
<protein>
    <submittedName>
        <fullName evidence="2">Dictyostelium (Slime Mold) REP protein</fullName>
    </submittedName>
</protein>
<feature type="region of interest" description="Disordered" evidence="1">
    <location>
        <begin position="102"/>
        <end position="127"/>
    </location>
</feature>
<dbReference type="VEuPathDB" id="VectorBase:MDOMA2_010355"/>
<feature type="compositionally biased region" description="Low complexity" evidence="1">
    <location>
        <begin position="211"/>
        <end position="228"/>
    </location>
</feature>
<dbReference type="EMBL" id="KA649180">
    <property type="protein sequence ID" value="AFP63809.1"/>
    <property type="molecule type" value="mRNA"/>
</dbReference>
<reference evidence="2" key="1">
    <citation type="submission" date="2012-08" db="EMBL/GenBank/DDBJ databases">
        <title>Transcriptome of adult Musca domestica launches a platform for comparative house fly gene expression and characterization of differential gene expression among resistant and susceptible house flies.</title>
        <authorList>
            <person name="Liu N."/>
            <person name="Zhang L."/>
            <person name="Li M."/>
            <person name="Reid W."/>
        </authorList>
    </citation>
    <scope>NUCLEOTIDE SEQUENCE</scope>
    <source>
        <strain evidence="2">ALHF</strain>
        <tissue evidence="2">Whole body</tissue>
    </source>
</reference>
<evidence type="ECO:0000256" key="1">
    <source>
        <dbReference type="SAM" id="MobiDB-lite"/>
    </source>
</evidence>
<feature type="compositionally biased region" description="Low complexity" evidence="1">
    <location>
        <begin position="106"/>
        <end position="115"/>
    </location>
</feature>